<dbReference type="GO" id="GO:0006935">
    <property type="term" value="P:chemotaxis"/>
    <property type="evidence" value="ECO:0007669"/>
    <property type="project" value="InterPro"/>
</dbReference>
<dbReference type="InterPro" id="IPR004089">
    <property type="entry name" value="MCPsignal_dom"/>
</dbReference>
<dbReference type="AlphaFoldDB" id="A0A9W6KF04"/>
<evidence type="ECO:0000259" key="7">
    <source>
        <dbReference type="PROSITE" id="PS50111"/>
    </source>
</evidence>
<dbReference type="GO" id="GO:0004888">
    <property type="term" value="F:transmembrane signaling receptor activity"/>
    <property type="evidence" value="ECO:0007669"/>
    <property type="project" value="InterPro"/>
</dbReference>
<evidence type="ECO:0000256" key="3">
    <source>
        <dbReference type="ARBA" id="ARBA00023224"/>
    </source>
</evidence>
<name>A0A9W6KF04_9ACTN</name>
<comment type="similarity">
    <text evidence="4">Belongs to the methyl-accepting chemotaxis (MCP) protein family.</text>
</comment>
<dbReference type="InterPro" id="IPR004090">
    <property type="entry name" value="Chemotax_Me-accpt_rcpt"/>
</dbReference>
<reference evidence="9" key="2">
    <citation type="submission" date="2023-01" db="EMBL/GenBank/DDBJ databases">
        <authorList>
            <person name="Sun Q."/>
            <person name="Evtushenko L."/>
        </authorList>
    </citation>
    <scope>NUCLEOTIDE SEQUENCE</scope>
    <source>
        <strain evidence="9">VKM Ac-1321</strain>
    </source>
</reference>
<keyword evidence="3 5" id="KW-0807">Transducer</keyword>
<dbReference type="InterPro" id="IPR003660">
    <property type="entry name" value="HAMP_dom"/>
</dbReference>
<evidence type="ECO:0000313" key="9">
    <source>
        <dbReference type="EMBL" id="GLL00857.1"/>
    </source>
</evidence>
<keyword evidence="6" id="KW-0472">Membrane</keyword>
<dbReference type="PROSITE" id="PS50885">
    <property type="entry name" value="HAMP"/>
    <property type="match status" value="1"/>
</dbReference>
<evidence type="ECO:0000256" key="2">
    <source>
        <dbReference type="ARBA" id="ARBA00022989"/>
    </source>
</evidence>
<reference evidence="9" key="1">
    <citation type="journal article" date="2014" name="Int. J. Syst. Evol. Microbiol.">
        <title>Complete genome sequence of Corynebacterium casei LMG S-19264T (=DSM 44701T), isolated from a smear-ripened cheese.</title>
        <authorList>
            <consortium name="US DOE Joint Genome Institute (JGI-PGF)"/>
            <person name="Walter F."/>
            <person name="Albersmeier A."/>
            <person name="Kalinowski J."/>
            <person name="Ruckert C."/>
        </authorList>
    </citation>
    <scope>NUCLEOTIDE SEQUENCE</scope>
    <source>
        <strain evidence="9">VKM Ac-1321</strain>
    </source>
</reference>
<dbReference type="PRINTS" id="PR00260">
    <property type="entry name" value="CHEMTRNSDUCR"/>
</dbReference>
<dbReference type="PANTHER" id="PTHR32089:SF112">
    <property type="entry name" value="LYSOZYME-LIKE PROTEIN-RELATED"/>
    <property type="match status" value="1"/>
</dbReference>
<dbReference type="SMART" id="SM00283">
    <property type="entry name" value="MA"/>
    <property type="match status" value="1"/>
</dbReference>
<dbReference type="EMBL" id="BSFP01000011">
    <property type="protein sequence ID" value="GLL00857.1"/>
    <property type="molecule type" value="Genomic_DNA"/>
</dbReference>
<dbReference type="GO" id="GO:0007165">
    <property type="term" value="P:signal transduction"/>
    <property type="evidence" value="ECO:0007669"/>
    <property type="project" value="UniProtKB-KW"/>
</dbReference>
<evidence type="ECO:0000256" key="6">
    <source>
        <dbReference type="SAM" id="Phobius"/>
    </source>
</evidence>
<dbReference type="Pfam" id="PF00015">
    <property type="entry name" value="MCPsignal"/>
    <property type="match status" value="1"/>
</dbReference>
<gene>
    <name evidence="9" type="ORF">GCM10017581_025980</name>
</gene>
<feature type="transmembrane region" description="Helical" evidence="6">
    <location>
        <begin position="198"/>
        <end position="221"/>
    </location>
</feature>
<dbReference type="RefSeq" id="WP_261965608.1">
    <property type="nucleotide sequence ID" value="NZ_BAAAXA010000001.1"/>
</dbReference>
<keyword evidence="10" id="KW-1185">Reference proteome</keyword>
<evidence type="ECO:0000256" key="1">
    <source>
        <dbReference type="ARBA" id="ARBA00022692"/>
    </source>
</evidence>
<feature type="domain" description="HAMP" evidence="8">
    <location>
        <begin position="218"/>
        <end position="272"/>
    </location>
</feature>
<keyword evidence="1 6" id="KW-0812">Transmembrane</keyword>
<evidence type="ECO:0000256" key="4">
    <source>
        <dbReference type="ARBA" id="ARBA00029447"/>
    </source>
</evidence>
<evidence type="ECO:0000259" key="8">
    <source>
        <dbReference type="PROSITE" id="PS50885"/>
    </source>
</evidence>
<evidence type="ECO:0000256" key="5">
    <source>
        <dbReference type="PROSITE-ProRule" id="PRU00284"/>
    </source>
</evidence>
<dbReference type="Pfam" id="PF00672">
    <property type="entry name" value="HAMP"/>
    <property type="match status" value="1"/>
</dbReference>
<accession>A0A9W6KF04</accession>
<keyword evidence="2 6" id="KW-1133">Transmembrane helix</keyword>
<dbReference type="PANTHER" id="PTHR32089">
    <property type="entry name" value="METHYL-ACCEPTING CHEMOTAXIS PROTEIN MCPB"/>
    <property type="match status" value="1"/>
</dbReference>
<protein>
    <submittedName>
        <fullName evidence="9">Chemotaxis transducer</fullName>
    </submittedName>
</protein>
<dbReference type="Gene3D" id="1.10.287.950">
    <property type="entry name" value="Methyl-accepting chemotaxis protein"/>
    <property type="match status" value="1"/>
</dbReference>
<dbReference type="SUPFAM" id="SSF58104">
    <property type="entry name" value="Methyl-accepting chemotaxis protein (MCP) signaling domain"/>
    <property type="match status" value="1"/>
</dbReference>
<dbReference type="SMART" id="SM00304">
    <property type="entry name" value="HAMP"/>
    <property type="match status" value="1"/>
</dbReference>
<sequence>MRRWRITTRILLLAVIGVLVSGVLLGTAAVGFGQQRAASAEASTLMRLSRLAMEAKFRAADIAGWQTGYAFDFARGLPGALDDTVGQRKEFLGSGAALRDVFAQLAAGPLAAGERTQLQRAMTGYDTFMAIDAKMIKLYRQGSPEAKTAADTLASGDSLDAFNVMAAATNGMASAVTARGLAVAATAQGTAESGRRTVWIVGLAGLLVAAAVAVGVVASIARPLRALDARLTDIADGDGDLTARLEEGGRDELATVAASFNRFVAGLADAMRSVDDRARVVASHSGDLSGVSADLAVSAESAAVRAAAATTATEDISHSVQTFAAGTEEMGQSIAAISASAHEAAAVAVAAHTLAGTVTETMAQLGRSSRQIGEMAQVISGIARQTNLLALNAGIEAARAGESGRGFAVVAGEVKDLAAETARATEDISARITAIQDDTAGAAGSIERIAEVIGRINDLQVTIASAIEEQSATTADLSRTITGVALSSDEARQDVAAVADATRATTVTVTGVGAAAGSLAQVSSDLQGLVGRFRY</sequence>
<dbReference type="PROSITE" id="PS50111">
    <property type="entry name" value="CHEMOTAXIS_TRANSDUC_2"/>
    <property type="match status" value="1"/>
</dbReference>
<feature type="domain" description="Methyl-accepting transducer" evidence="7">
    <location>
        <begin position="284"/>
        <end position="510"/>
    </location>
</feature>
<organism evidence="9 10">
    <name type="scientific">Dactylosporangium matsuzakiense</name>
    <dbReference type="NCBI Taxonomy" id="53360"/>
    <lineage>
        <taxon>Bacteria</taxon>
        <taxon>Bacillati</taxon>
        <taxon>Actinomycetota</taxon>
        <taxon>Actinomycetes</taxon>
        <taxon>Micromonosporales</taxon>
        <taxon>Micromonosporaceae</taxon>
        <taxon>Dactylosporangium</taxon>
    </lineage>
</organism>
<proteinExistence type="inferred from homology"/>
<dbReference type="CDD" id="cd06225">
    <property type="entry name" value="HAMP"/>
    <property type="match status" value="1"/>
</dbReference>
<dbReference type="GO" id="GO:0016020">
    <property type="term" value="C:membrane"/>
    <property type="evidence" value="ECO:0007669"/>
    <property type="project" value="InterPro"/>
</dbReference>
<evidence type="ECO:0000313" key="10">
    <source>
        <dbReference type="Proteomes" id="UP001143480"/>
    </source>
</evidence>
<dbReference type="Proteomes" id="UP001143480">
    <property type="component" value="Unassembled WGS sequence"/>
</dbReference>
<comment type="caution">
    <text evidence="9">The sequence shown here is derived from an EMBL/GenBank/DDBJ whole genome shotgun (WGS) entry which is preliminary data.</text>
</comment>